<feature type="transmembrane region" description="Helical" evidence="1">
    <location>
        <begin position="180"/>
        <end position="202"/>
    </location>
</feature>
<dbReference type="EMBL" id="JBFCZG010000003">
    <property type="protein sequence ID" value="KAL3425088.1"/>
    <property type="molecule type" value="Genomic_DNA"/>
</dbReference>
<comment type="caution">
    <text evidence="3">The sequence shown here is derived from an EMBL/GenBank/DDBJ whole genome shotgun (WGS) entry which is preliminary data.</text>
</comment>
<name>A0ABR4PNZ6_9HELO</name>
<dbReference type="Pfam" id="PF14610">
    <property type="entry name" value="Psg1"/>
    <property type="match status" value="1"/>
</dbReference>
<proteinExistence type="predicted"/>
<evidence type="ECO:0000256" key="1">
    <source>
        <dbReference type="SAM" id="Phobius"/>
    </source>
</evidence>
<dbReference type="InterPro" id="IPR028000">
    <property type="entry name" value="Pma1"/>
</dbReference>
<keyword evidence="2" id="KW-0732">Signal</keyword>
<keyword evidence="1" id="KW-0472">Membrane</keyword>
<accession>A0ABR4PNZ6</accession>
<feature type="chain" id="PRO_5045564111" evidence="2">
    <location>
        <begin position="27"/>
        <end position="253"/>
    </location>
</feature>
<organism evidence="3 4">
    <name type="scientific">Phlyctema vagabunda</name>
    <dbReference type="NCBI Taxonomy" id="108571"/>
    <lineage>
        <taxon>Eukaryota</taxon>
        <taxon>Fungi</taxon>
        <taxon>Dikarya</taxon>
        <taxon>Ascomycota</taxon>
        <taxon>Pezizomycotina</taxon>
        <taxon>Leotiomycetes</taxon>
        <taxon>Helotiales</taxon>
        <taxon>Dermateaceae</taxon>
        <taxon>Phlyctema</taxon>
    </lineage>
</organism>
<gene>
    <name evidence="3" type="ORF">PVAG01_04369</name>
</gene>
<keyword evidence="1" id="KW-0812">Transmembrane</keyword>
<evidence type="ECO:0000313" key="3">
    <source>
        <dbReference type="EMBL" id="KAL3425088.1"/>
    </source>
</evidence>
<keyword evidence="1" id="KW-1133">Transmembrane helix</keyword>
<dbReference type="Proteomes" id="UP001629113">
    <property type="component" value="Unassembled WGS sequence"/>
</dbReference>
<evidence type="ECO:0000313" key="4">
    <source>
        <dbReference type="Proteomes" id="UP001629113"/>
    </source>
</evidence>
<evidence type="ECO:0000256" key="2">
    <source>
        <dbReference type="SAM" id="SignalP"/>
    </source>
</evidence>
<feature type="signal peptide" evidence="2">
    <location>
        <begin position="1"/>
        <end position="26"/>
    </location>
</feature>
<sequence>MLTPMLRHSCLAVAAIFFGFAALVVSESHTSSGGSPKPSDQGVVFLCDNRDGPFAPFCKPENGSTLYVGETYHVTWDSSFYAESQGINSTILIMASHSTVSGDVAKSPSSPITPNRLGFLRWTLTSAWLKNSSSNDVTLFIVPLNAAEGTDNRMVRGPTIKVLASPKSRPKQAGGSSHRALSIALPVVVGISLLFIGIGYYIHRKKGLRSTMGREAGYGVGKSRSQRVGNEDRTAIQLEEQTTYVKGTQKQPI</sequence>
<protein>
    <submittedName>
        <fullName evidence="3">Uncharacterized protein</fullName>
    </submittedName>
</protein>
<reference evidence="3 4" key="1">
    <citation type="submission" date="2024-06" db="EMBL/GenBank/DDBJ databases">
        <title>Complete genome of Phlyctema vagabunda strain 19-DSS-EL-015.</title>
        <authorList>
            <person name="Fiorenzani C."/>
        </authorList>
    </citation>
    <scope>NUCLEOTIDE SEQUENCE [LARGE SCALE GENOMIC DNA]</scope>
    <source>
        <strain evidence="3 4">19-DSS-EL-015</strain>
    </source>
</reference>
<keyword evidence="4" id="KW-1185">Reference proteome</keyword>